<dbReference type="SUPFAM" id="SSF53187">
    <property type="entry name" value="Zn-dependent exopeptidases"/>
    <property type="match status" value="1"/>
</dbReference>
<evidence type="ECO:0000313" key="2">
    <source>
        <dbReference type="Proteomes" id="UP001342418"/>
    </source>
</evidence>
<dbReference type="EMBL" id="CP030941">
    <property type="protein sequence ID" value="UUP18571.1"/>
    <property type="molecule type" value="Genomic_DNA"/>
</dbReference>
<dbReference type="Pfam" id="PF05013">
    <property type="entry name" value="FGase"/>
    <property type="match status" value="1"/>
</dbReference>
<keyword evidence="2" id="KW-1185">Reference proteome</keyword>
<reference evidence="1 2" key="1">
    <citation type="submission" date="2018-07" db="EMBL/GenBank/DDBJ databases">
        <title>Genome sequence of Nitratireductor thuwali#1536.</title>
        <authorList>
            <person name="Michoud G."/>
            <person name="Merlino G."/>
            <person name="Sefrji F.O."/>
            <person name="Daffonchio D."/>
        </authorList>
    </citation>
    <scope>NUCLEOTIDE SEQUENCE [LARGE SCALE GENOMIC DNA]</scope>
    <source>
        <strain evidence="2">Nit1536</strain>
    </source>
</reference>
<dbReference type="InterPro" id="IPR007709">
    <property type="entry name" value="N-FG_amidohydro"/>
</dbReference>
<dbReference type="PIRSF" id="PIRSF029730">
    <property type="entry name" value="UCP029730"/>
    <property type="match status" value="1"/>
</dbReference>
<sequence length="263" mass="28491">MKPFVKQDEAEASATVVETINAEGSGGFVLACEHAARAIPPEYADLGLDEEALSSHIAWDPGARAVAVELARLLDAPLVAQRVSRLVYDCNRPMEAPDAMPMRSELYIVPGNASLTEEERAARIARFYRPFEKALAASLDSRSAGGRLPALATIHSFTPVYGGVRRQVEIGILHDRDSRLADALLASLTTESGFKVRRNEPYGPEHGVMHTLVTHALPRGLHNVMIEIRSDLIADEGQQARMAGLLAEHLARARASVERSVGA</sequence>
<accession>A0ABY5MMU6</accession>
<evidence type="ECO:0000313" key="1">
    <source>
        <dbReference type="EMBL" id="UUP18571.1"/>
    </source>
</evidence>
<organism evidence="1 2">
    <name type="scientific">Nitratireductor thuwali</name>
    <dbReference type="NCBI Taxonomy" id="2267699"/>
    <lineage>
        <taxon>Bacteria</taxon>
        <taxon>Pseudomonadati</taxon>
        <taxon>Pseudomonadota</taxon>
        <taxon>Alphaproteobacteria</taxon>
        <taxon>Hyphomicrobiales</taxon>
        <taxon>Phyllobacteriaceae</taxon>
        <taxon>Nitratireductor</taxon>
    </lineage>
</organism>
<protein>
    <recommendedName>
        <fullName evidence="3">N-formylglutamate amidohydrolase</fullName>
    </recommendedName>
</protein>
<evidence type="ECO:0008006" key="3">
    <source>
        <dbReference type="Google" id="ProtNLM"/>
    </source>
</evidence>
<dbReference type="RefSeq" id="WP_338530792.1">
    <property type="nucleotide sequence ID" value="NZ_CP030941.1"/>
</dbReference>
<dbReference type="Proteomes" id="UP001342418">
    <property type="component" value="Chromosome"/>
</dbReference>
<dbReference type="Gene3D" id="3.40.630.40">
    <property type="entry name" value="Zn-dependent exopeptidases"/>
    <property type="match status" value="1"/>
</dbReference>
<gene>
    <name evidence="1" type="ORF">NTH_03054</name>
</gene>
<dbReference type="InterPro" id="IPR011227">
    <property type="entry name" value="UCP029730"/>
</dbReference>
<name>A0ABY5MMU6_9HYPH</name>
<proteinExistence type="predicted"/>